<comment type="caution">
    <text evidence="1">The sequence shown here is derived from an EMBL/GenBank/DDBJ whole genome shotgun (WGS) entry which is preliminary data.</text>
</comment>
<proteinExistence type="predicted"/>
<accession>A0A5N8WVG6</accession>
<evidence type="ECO:0000313" key="2">
    <source>
        <dbReference type="Proteomes" id="UP000373149"/>
    </source>
</evidence>
<evidence type="ECO:0000313" key="1">
    <source>
        <dbReference type="EMBL" id="MPY51257.1"/>
    </source>
</evidence>
<keyword evidence="2" id="KW-1185">Reference proteome</keyword>
<organism evidence="1 2">
    <name type="scientific">Streptomyces acidicola</name>
    <dbReference type="NCBI Taxonomy" id="2596892"/>
    <lineage>
        <taxon>Bacteria</taxon>
        <taxon>Bacillati</taxon>
        <taxon>Actinomycetota</taxon>
        <taxon>Actinomycetes</taxon>
        <taxon>Kitasatosporales</taxon>
        <taxon>Streptomycetaceae</taxon>
        <taxon>Streptomyces</taxon>
    </lineage>
</organism>
<sequence>MCHSSDVPGQGPGDEVVEAVAELRDDASADLLTGWCAERGIRVLPMAAGALLTAEWQRLLDAFGARASDWSRPQTLPVPPELRTVVRSVTVVAPPSLHSPGH</sequence>
<reference evidence="1 2" key="1">
    <citation type="submission" date="2019-09" db="EMBL/GenBank/DDBJ databases">
        <authorList>
            <person name="Duangmal K."/>
            <person name="Teo W.F.A."/>
            <person name="Lipun K."/>
        </authorList>
    </citation>
    <scope>NUCLEOTIDE SEQUENCE [LARGE SCALE GENOMIC DNA]</scope>
    <source>
        <strain evidence="1 2">K1PN6</strain>
    </source>
</reference>
<gene>
    <name evidence="1" type="ORF">FPZ41_22935</name>
</gene>
<dbReference type="Proteomes" id="UP000373149">
    <property type="component" value="Unassembled WGS sequence"/>
</dbReference>
<name>A0A5N8WVG6_9ACTN</name>
<protein>
    <submittedName>
        <fullName evidence="1">Uncharacterized protein</fullName>
    </submittedName>
</protein>
<dbReference type="EMBL" id="VMNX01000089">
    <property type="protein sequence ID" value="MPY51257.1"/>
    <property type="molecule type" value="Genomic_DNA"/>
</dbReference>
<dbReference type="RefSeq" id="WP_152865427.1">
    <property type="nucleotide sequence ID" value="NZ_VMNX01000089.1"/>
</dbReference>
<dbReference type="AlphaFoldDB" id="A0A5N8WVG6"/>